<comment type="caution">
    <text evidence="1">The sequence shown here is derived from an EMBL/GenBank/DDBJ whole genome shotgun (WGS) entry which is preliminary data.</text>
</comment>
<organism evidence="1 2">
    <name type="scientific">Trichonephila clavata</name>
    <name type="common">Joro spider</name>
    <name type="synonym">Nephila clavata</name>
    <dbReference type="NCBI Taxonomy" id="2740835"/>
    <lineage>
        <taxon>Eukaryota</taxon>
        <taxon>Metazoa</taxon>
        <taxon>Ecdysozoa</taxon>
        <taxon>Arthropoda</taxon>
        <taxon>Chelicerata</taxon>
        <taxon>Arachnida</taxon>
        <taxon>Araneae</taxon>
        <taxon>Araneomorphae</taxon>
        <taxon>Entelegynae</taxon>
        <taxon>Araneoidea</taxon>
        <taxon>Nephilidae</taxon>
        <taxon>Trichonephila</taxon>
    </lineage>
</organism>
<proteinExistence type="predicted"/>
<protein>
    <submittedName>
        <fullName evidence="1">Uncharacterized protein</fullName>
    </submittedName>
</protein>
<name>A0A8X6LWZ6_TRICU</name>
<evidence type="ECO:0000313" key="1">
    <source>
        <dbReference type="EMBL" id="GFR23742.1"/>
    </source>
</evidence>
<gene>
    <name evidence="1" type="ORF">TNCT_186751</name>
</gene>
<reference evidence="1" key="1">
    <citation type="submission" date="2020-07" db="EMBL/GenBank/DDBJ databases">
        <title>Multicomponent nature underlies the extraordinary mechanical properties of spider dragline silk.</title>
        <authorList>
            <person name="Kono N."/>
            <person name="Nakamura H."/>
            <person name="Mori M."/>
            <person name="Yoshida Y."/>
            <person name="Ohtoshi R."/>
            <person name="Malay A.D."/>
            <person name="Moran D.A.P."/>
            <person name="Tomita M."/>
            <person name="Numata K."/>
            <person name="Arakawa K."/>
        </authorList>
    </citation>
    <scope>NUCLEOTIDE SEQUENCE</scope>
</reference>
<evidence type="ECO:0000313" key="2">
    <source>
        <dbReference type="Proteomes" id="UP000887116"/>
    </source>
</evidence>
<dbReference type="Proteomes" id="UP000887116">
    <property type="component" value="Unassembled WGS sequence"/>
</dbReference>
<keyword evidence="2" id="KW-1185">Reference proteome</keyword>
<sequence length="115" mass="13152">MWRNARKVYIQGVPFTYCHPPHTPGTAVTEEKNFSHVCEQLFGTLSINCVDSLPPVLTLYEKEKNTAEYLPSNMFTEQLTLTGRFNEEDGPGRIYRRAVLMIFGLRNCRVVGNIL</sequence>
<dbReference type="EMBL" id="BMAO01028337">
    <property type="protein sequence ID" value="GFR23742.1"/>
    <property type="molecule type" value="Genomic_DNA"/>
</dbReference>
<dbReference type="AlphaFoldDB" id="A0A8X6LWZ6"/>
<accession>A0A8X6LWZ6</accession>